<dbReference type="InterPro" id="IPR036396">
    <property type="entry name" value="Cyt_P450_sf"/>
</dbReference>
<dbReference type="Gene3D" id="1.10.630.10">
    <property type="entry name" value="Cytochrome P450"/>
    <property type="match status" value="1"/>
</dbReference>
<dbReference type="PRINTS" id="PR00463">
    <property type="entry name" value="EP450I"/>
</dbReference>
<dbReference type="Proteomes" id="UP001159427">
    <property type="component" value="Unassembled WGS sequence"/>
</dbReference>
<dbReference type="SUPFAM" id="SSF48264">
    <property type="entry name" value="Cytochrome P450"/>
    <property type="match status" value="1"/>
</dbReference>
<dbReference type="PRINTS" id="PR00385">
    <property type="entry name" value="P450"/>
</dbReference>
<evidence type="ECO:0000256" key="3">
    <source>
        <dbReference type="ARBA" id="ARBA00022617"/>
    </source>
</evidence>
<keyword evidence="3 8" id="KW-0349">Heme</keyword>
<evidence type="ECO:0000256" key="7">
    <source>
        <dbReference type="ARBA" id="ARBA00023033"/>
    </source>
</evidence>
<dbReference type="InterPro" id="IPR017972">
    <property type="entry name" value="Cyt_P450_CS"/>
</dbReference>
<evidence type="ECO:0000256" key="1">
    <source>
        <dbReference type="ARBA" id="ARBA00001971"/>
    </source>
</evidence>
<comment type="cofactor">
    <cofactor evidence="1">
        <name>heme</name>
        <dbReference type="ChEBI" id="CHEBI:30413"/>
    </cofactor>
</comment>
<dbReference type="CDD" id="cd11054">
    <property type="entry name" value="CYP24A1-like"/>
    <property type="match status" value="1"/>
</dbReference>
<organism evidence="10 11">
    <name type="scientific">Porites evermanni</name>
    <dbReference type="NCBI Taxonomy" id="104178"/>
    <lineage>
        <taxon>Eukaryota</taxon>
        <taxon>Metazoa</taxon>
        <taxon>Cnidaria</taxon>
        <taxon>Anthozoa</taxon>
        <taxon>Hexacorallia</taxon>
        <taxon>Scleractinia</taxon>
        <taxon>Fungiina</taxon>
        <taxon>Poritidae</taxon>
        <taxon>Porites</taxon>
    </lineage>
</organism>
<comment type="similarity">
    <text evidence="2 8">Belongs to the cytochrome P450 family.</text>
</comment>
<keyword evidence="4 8" id="KW-0479">Metal-binding</keyword>
<evidence type="ECO:0000256" key="8">
    <source>
        <dbReference type="RuleBase" id="RU000461"/>
    </source>
</evidence>
<evidence type="ECO:0008006" key="12">
    <source>
        <dbReference type="Google" id="ProtNLM"/>
    </source>
</evidence>
<dbReference type="InterPro" id="IPR050479">
    <property type="entry name" value="CYP11_CYP27_families"/>
</dbReference>
<evidence type="ECO:0000313" key="10">
    <source>
        <dbReference type="EMBL" id="CAH3026094.1"/>
    </source>
</evidence>
<keyword evidence="11" id="KW-1185">Reference proteome</keyword>
<reference evidence="10 11" key="1">
    <citation type="submission" date="2022-05" db="EMBL/GenBank/DDBJ databases">
        <authorList>
            <consortium name="Genoscope - CEA"/>
            <person name="William W."/>
        </authorList>
    </citation>
    <scope>NUCLEOTIDE SEQUENCE [LARGE SCALE GENOMIC DNA]</scope>
</reference>
<feature type="transmembrane region" description="Helical" evidence="9">
    <location>
        <begin position="54"/>
        <end position="75"/>
    </location>
</feature>
<gene>
    <name evidence="10" type="ORF">PEVE_00028037</name>
</gene>
<keyword evidence="7 8" id="KW-0503">Monooxygenase</keyword>
<dbReference type="EMBL" id="CALNXI010000388">
    <property type="protein sequence ID" value="CAH3026094.1"/>
    <property type="molecule type" value="Genomic_DNA"/>
</dbReference>
<accession>A0ABN8M9V3</accession>
<dbReference type="Pfam" id="PF00067">
    <property type="entry name" value="p450"/>
    <property type="match status" value="2"/>
</dbReference>
<protein>
    <recommendedName>
        <fullName evidence="12">Cytochrome P450</fullName>
    </recommendedName>
</protein>
<evidence type="ECO:0000313" key="11">
    <source>
        <dbReference type="Proteomes" id="UP001159427"/>
    </source>
</evidence>
<dbReference type="PANTHER" id="PTHR24279">
    <property type="entry name" value="CYTOCHROME P450"/>
    <property type="match status" value="1"/>
</dbReference>
<feature type="non-terminal residue" evidence="10">
    <location>
        <position position="1"/>
    </location>
</feature>
<evidence type="ECO:0000256" key="5">
    <source>
        <dbReference type="ARBA" id="ARBA00023002"/>
    </source>
</evidence>
<keyword evidence="9" id="KW-0472">Membrane</keyword>
<dbReference type="InterPro" id="IPR001128">
    <property type="entry name" value="Cyt_P450"/>
</dbReference>
<evidence type="ECO:0000256" key="6">
    <source>
        <dbReference type="ARBA" id="ARBA00023004"/>
    </source>
</evidence>
<keyword evidence="9" id="KW-1133">Transmembrane helix</keyword>
<evidence type="ECO:0000256" key="9">
    <source>
        <dbReference type="SAM" id="Phobius"/>
    </source>
</evidence>
<sequence length="588" mass="66872">LSGGIITTATFTLMMLSSQNSSPGTKASHSALLATVEVLGKLFMISSSGFLVDIVGYPCFFGFCLFLALLFIPVLRNGKFSSSKRTLRPPSQYFKTVSAVVLRSQNTAAALPKTDETVSRKRDVGDTATVRPFEEIPGPGKSFWSIVEFYRKTKGFTKPYKMHDVMFAKYGPIYKEELLGRPTVHLMDPNDFEKVFRAEGKYPKRPNLNGQEWYRLRHSISPKILRPKIVEENIENFKAVTKDAIARFVELKEKCGPNDHIPDLEGELGKWSMEGIGTFAFDTRLGLYEDPPNKQGVHFINTVRKRFELSQRLTFNPVGKVASQYFETPTLKKFLKASDDLFDIGQDLVKQKLRELKDETEKGLNSSDGPQVVSLLTYMITKGELSPEEINGMALDMIKDGVDTMRTLCSLAVDRPLDKGNTASRKRLDFYPITAKWPTYWMTTQTSNSVLWMIYNLGKYPHIQDKIYQEVKSVVGKDGDVTTKHLAKVSYLKVFTRESMRLTPVTGVNLRILEQDVELSGYKVPAQTFIFFQEYCTARSEKYFKQPLEFKPERWLRENKDEIHSFSNQPFGFGTRMCVGKELTSSKV</sequence>
<name>A0ABN8M9V3_9CNID</name>
<evidence type="ECO:0000256" key="2">
    <source>
        <dbReference type="ARBA" id="ARBA00010617"/>
    </source>
</evidence>
<keyword evidence="9" id="KW-0812">Transmembrane</keyword>
<comment type="caution">
    <text evidence="10">The sequence shown here is derived from an EMBL/GenBank/DDBJ whole genome shotgun (WGS) entry which is preliminary data.</text>
</comment>
<dbReference type="PANTHER" id="PTHR24279:SF120">
    <property type="entry name" value="CYTOCHROME P450"/>
    <property type="match status" value="1"/>
</dbReference>
<keyword evidence="6 8" id="KW-0408">Iron</keyword>
<dbReference type="PROSITE" id="PS00086">
    <property type="entry name" value="CYTOCHROME_P450"/>
    <property type="match status" value="1"/>
</dbReference>
<keyword evidence="5 8" id="KW-0560">Oxidoreductase</keyword>
<dbReference type="InterPro" id="IPR002401">
    <property type="entry name" value="Cyt_P450_E_grp-I"/>
</dbReference>
<evidence type="ECO:0000256" key="4">
    <source>
        <dbReference type="ARBA" id="ARBA00022723"/>
    </source>
</evidence>
<proteinExistence type="inferred from homology"/>